<dbReference type="PANTHER" id="PTHR10083:SF374">
    <property type="entry name" value="BPTI_KUNITZ INHIBITOR DOMAIN-CONTAINING PROTEIN"/>
    <property type="match status" value="1"/>
</dbReference>
<feature type="compositionally biased region" description="Basic and acidic residues" evidence="2">
    <location>
        <begin position="93"/>
        <end position="107"/>
    </location>
</feature>
<gene>
    <name evidence="4" type="ORF">PXEA_LOCUS7203</name>
</gene>
<evidence type="ECO:0000256" key="2">
    <source>
        <dbReference type="SAM" id="MobiDB-lite"/>
    </source>
</evidence>
<dbReference type="InterPro" id="IPR050098">
    <property type="entry name" value="TFPI/VKTCI-like"/>
</dbReference>
<evidence type="ECO:0000256" key="1">
    <source>
        <dbReference type="ARBA" id="ARBA00023157"/>
    </source>
</evidence>
<dbReference type="InterPro" id="IPR002223">
    <property type="entry name" value="Kunitz_BPTI"/>
</dbReference>
<dbReference type="Gene3D" id="4.10.410.10">
    <property type="entry name" value="Pancreatic trypsin inhibitor Kunitz domain"/>
    <property type="match status" value="1"/>
</dbReference>
<proteinExistence type="predicted"/>
<accession>A0A3S5A359</accession>
<dbReference type="OrthoDB" id="4473401at2759"/>
<feature type="region of interest" description="Disordered" evidence="2">
    <location>
        <begin position="1"/>
        <end position="107"/>
    </location>
</feature>
<evidence type="ECO:0000313" key="4">
    <source>
        <dbReference type="EMBL" id="VEL13763.1"/>
    </source>
</evidence>
<dbReference type="CDD" id="cd22593">
    <property type="entry name" value="Kunitz_conkunitzin"/>
    <property type="match status" value="1"/>
</dbReference>
<dbReference type="GO" id="GO:0004867">
    <property type="term" value="F:serine-type endopeptidase inhibitor activity"/>
    <property type="evidence" value="ECO:0007669"/>
    <property type="project" value="InterPro"/>
</dbReference>
<evidence type="ECO:0000313" key="5">
    <source>
        <dbReference type="Proteomes" id="UP000784294"/>
    </source>
</evidence>
<sequence>MDEYEDAFTDNTGLDEQDPDSLVPYSTPHSELDLTKENLPQPASSATSTSESWRETYTLSPKEEDHTVVPDIPDKHAETERQTSETNLLVDTDQEHDIFESKGKGEKTAEDLIIPESENTSTEAVVPLTVSETSGYYDNTPFVRVVDEPTVMPREKDQTTSTPRESANSDLDSQRAQTTRPQTLDTEAGLVSERDAMPIGVTSSSSPPSTTTVVANHSAFEIWPKVTGPGELEPCLPGAFESSVTSPCRMYTQVPIDPELLRRMDQQAEETARRQREEVAITSPVQPHEPPRSVLRSVTHWLHGNQTTSRHVACSQLLDHGKGPDEVSSWYFDRDSGICRWFGYRGYGGNSNRFYSRLACETLCILDNEDMCQCRNQCFTFCRQSVVMVAIYQAIEWAI</sequence>
<feature type="compositionally biased region" description="Polar residues" evidence="2">
    <location>
        <begin position="159"/>
        <end position="185"/>
    </location>
</feature>
<keyword evidence="5" id="KW-1185">Reference proteome</keyword>
<feature type="compositionally biased region" description="Basic and acidic residues" evidence="2">
    <location>
        <begin position="61"/>
        <end position="83"/>
    </location>
</feature>
<keyword evidence="1" id="KW-1015">Disulfide bond</keyword>
<dbReference type="PANTHER" id="PTHR10083">
    <property type="entry name" value="KUNITZ-TYPE PROTEASE INHIBITOR-RELATED"/>
    <property type="match status" value="1"/>
</dbReference>
<evidence type="ECO:0000259" key="3">
    <source>
        <dbReference type="PROSITE" id="PS50279"/>
    </source>
</evidence>
<dbReference type="EMBL" id="CAAALY010018856">
    <property type="protein sequence ID" value="VEL13763.1"/>
    <property type="molecule type" value="Genomic_DNA"/>
</dbReference>
<dbReference type="GO" id="GO:0005615">
    <property type="term" value="C:extracellular space"/>
    <property type="evidence" value="ECO:0007669"/>
    <property type="project" value="TreeGrafter"/>
</dbReference>
<comment type="caution">
    <text evidence="4">The sequence shown here is derived from an EMBL/GenBank/DDBJ whole genome shotgun (WGS) entry which is preliminary data.</text>
</comment>
<feature type="compositionally biased region" description="Polar residues" evidence="2">
    <location>
        <begin position="41"/>
        <end position="59"/>
    </location>
</feature>
<dbReference type="Proteomes" id="UP000784294">
    <property type="component" value="Unassembled WGS sequence"/>
</dbReference>
<organism evidence="4 5">
    <name type="scientific">Protopolystoma xenopodis</name>
    <dbReference type="NCBI Taxonomy" id="117903"/>
    <lineage>
        <taxon>Eukaryota</taxon>
        <taxon>Metazoa</taxon>
        <taxon>Spiralia</taxon>
        <taxon>Lophotrochozoa</taxon>
        <taxon>Platyhelminthes</taxon>
        <taxon>Monogenea</taxon>
        <taxon>Polyopisthocotylea</taxon>
        <taxon>Polystomatidea</taxon>
        <taxon>Polystomatidae</taxon>
        <taxon>Protopolystoma</taxon>
    </lineage>
</organism>
<reference evidence="4" key="1">
    <citation type="submission" date="2018-11" db="EMBL/GenBank/DDBJ databases">
        <authorList>
            <consortium name="Pathogen Informatics"/>
        </authorList>
    </citation>
    <scope>NUCLEOTIDE SEQUENCE</scope>
</reference>
<dbReference type="PROSITE" id="PS50279">
    <property type="entry name" value="BPTI_KUNITZ_2"/>
    <property type="match status" value="1"/>
</dbReference>
<feature type="domain" description="BPTI/Kunitz inhibitor" evidence="3">
    <location>
        <begin position="314"/>
        <end position="364"/>
    </location>
</feature>
<feature type="region of interest" description="Disordered" evidence="2">
    <location>
        <begin position="146"/>
        <end position="185"/>
    </location>
</feature>
<dbReference type="SUPFAM" id="SSF57362">
    <property type="entry name" value="BPTI-like"/>
    <property type="match status" value="1"/>
</dbReference>
<name>A0A3S5A359_9PLAT</name>
<feature type="compositionally biased region" description="Acidic residues" evidence="2">
    <location>
        <begin position="1"/>
        <end position="19"/>
    </location>
</feature>
<dbReference type="InterPro" id="IPR036880">
    <property type="entry name" value="Kunitz_BPTI_sf"/>
</dbReference>
<dbReference type="SMART" id="SM00131">
    <property type="entry name" value="KU"/>
    <property type="match status" value="1"/>
</dbReference>
<dbReference type="AlphaFoldDB" id="A0A3S5A359"/>
<protein>
    <recommendedName>
        <fullName evidence="3">BPTI/Kunitz inhibitor domain-containing protein</fullName>
    </recommendedName>
</protein>
<dbReference type="Pfam" id="PF00014">
    <property type="entry name" value="Kunitz_BPTI"/>
    <property type="match status" value="1"/>
</dbReference>